<reference evidence="3" key="1">
    <citation type="submission" date="2016-10" db="EMBL/GenBank/DDBJ databases">
        <authorList>
            <person name="Varghese N."/>
            <person name="Submissions S."/>
        </authorList>
    </citation>
    <scope>NUCLEOTIDE SEQUENCE [LARGE SCALE GENOMIC DNA]</scope>
    <source>
        <strain evidence="3">DSM 17933</strain>
    </source>
</reference>
<protein>
    <submittedName>
        <fullName evidence="2">DinB superfamily protein</fullName>
    </submittedName>
</protein>
<evidence type="ECO:0000259" key="1">
    <source>
        <dbReference type="Pfam" id="PF12867"/>
    </source>
</evidence>
<dbReference type="InterPro" id="IPR024775">
    <property type="entry name" value="DinB-like"/>
</dbReference>
<dbReference type="AlphaFoldDB" id="A0A1G7N2Y6"/>
<proteinExistence type="predicted"/>
<dbReference type="Gene3D" id="1.20.120.450">
    <property type="entry name" value="dinb family like domain"/>
    <property type="match status" value="1"/>
</dbReference>
<dbReference type="Proteomes" id="UP000199643">
    <property type="component" value="Unassembled WGS sequence"/>
</dbReference>
<evidence type="ECO:0000313" key="3">
    <source>
        <dbReference type="Proteomes" id="UP000199643"/>
    </source>
</evidence>
<keyword evidence="3" id="KW-1185">Reference proteome</keyword>
<accession>A0A1G7N2Y6</accession>
<organism evidence="2 3">
    <name type="scientific">Pedobacter terrae</name>
    <dbReference type="NCBI Taxonomy" id="405671"/>
    <lineage>
        <taxon>Bacteria</taxon>
        <taxon>Pseudomonadati</taxon>
        <taxon>Bacteroidota</taxon>
        <taxon>Sphingobacteriia</taxon>
        <taxon>Sphingobacteriales</taxon>
        <taxon>Sphingobacteriaceae</taxon>
        <taxon>Pedobacter</taxon>
    </lineage>
</organism>
<dbReference type="Pfam" id="PF12867">
    <property type="entry name" value="DinB_2"/>
    <property type="match status" value="1"/>
</dbReference>
<dbReference type="SUPFAM" id="SSF109854">
    <property type="entry name" value="DinB/YfiT-like putative metalloenzymes"/>
    <property type="match status" value="1"/>
</dbReference>
<gene>
    <name evidence="2" type="ORF">SAMN05421827_101189</name>
</gene>
<evidence type="ECO:0000313" key="2">
    <source>
        <dbReference type="EMBL" id="SDF68257.1"/>
    </source>
</evidence>
<dbReference type="EMBL" id="FNCH01000001">
    <property type="protein sequence ID" value="SDF68257.1"/>
    <property type="molecule type" value="Genomic_DNA"/>
</dbReference>
<sequence>MLPAKINFYTNLWESGLLFYKRTGIMESQTAILVTELKKLLNGGGAHVGFKDAVANLPFNLLGEKPYNLPYSIWQLVAHIKIAQWDMLEFSKNGAHQSPKWPDEYWAKEVIPKDEETWKNTLKQIDDDLQAFIALLESSNIYDTIPHGDGQRILTEALQIADHNAYHIAEIVVIRRLLGAWKSS</sequence>
<dbReference type="InterPro" id="IPR034660">
    <property type="entry name" value="DinB/YfiT-like"/>
</dbReference>
<name>A0A1G7N2Y6_9SPHI</name>
<feature type="domain" description="DinB-like" evidence="1">
    <location>
        <begin position="52"/>
        <end position="171"/>
    </location>
</feature>
<dbReference type="STRING" id="405671.SAMN05421827_101189"/>